<reference evidence="1" key="1">
    <citation type="submission" date="2021-06" db="EMBL/GenBank/DDBJ databases">
        <authorList>
            <person name="Kallberg Y."/>
            <person name="Tangrot J."/>
            <person name="Rosling A."/>
        </authorList>
    </citation>
    <scope>NUCLEOTIDE SEQUENCE</scope>
    <source>
        <strain evidence="1">MA453B</strain>
    </source>
</reference>
<dbReference type="EMBL" id="CAJVPY010017015">
    <property type="protein sequence ID" value="CAG8759927.1"/>
    <property type="molecule type" value="Genomic_DNA"/>
</dbReference>
<feature type="non-terminal residue" evidence="1">
    <location>
        <position position="171"/>
    </location>
</feature>
<accession>A0A9N9NQ76</accession>
<name>A0A9N9NQ76_9GLOM</name>
<comment type="caution">
    <text evidence="1">The sequence shown here is derived from an EMBL/GenBank/DDBJ whole genome shotgun (WGS) entry which is preliminary data.</text>
</comment>
<organism evidence="1 2">
    <name type="scientific">Dentiscutata erythropus</name>
    <dbReference type="NCBI Taxonomy" id="1348616"/>
    <lineage>
        <taxon>Eukaryota</taxon>
        <taxon>Fungi</taxon>
        <taxon>Fungi incertae sedis</taxon>
        <taxon>Mucoromycota</taxon>
        <taxon>Glomeromycotina</taxon>
        <taxon>Glomeromycetes</taxon>
        <taxon>Diversisporales</taxon>
        <taxon>Gigasporaceae</taxon>
        <taxon>Dentiscutata</taxon>
    </lineage>
</organism>
<dbReference type="Proteomes" id="UP000789405">
    <property type="component" value="Unassembled WGS sequence"/>
</dbReference>
<proteinExistence type="predicted"/>
<protein>
    <submittedName>
        <fullName evidence="1">12298_t:CDS:1</fullName>
    </submittedName>
</protein>
<dbReference type="OrthoDB" id="2483175at2759"/>
<dbReference type="AlphaFoldDB" id="A0A9N9NQ76"/>
<gene>
    <name evidence="1" type="ORF">DERYTH_LOCUS17722</name>
</gene>
<keyword evidence="2" id="KW-1185">Reference proteome</keyword>
<evidence type="ECO:0000313" key="2">
    <source>
        <dbReference type="Proteomes" id="UP000789405"/>
    </source>
</evidence>
<sequence length="171" mass="19665">QMIKATGVHPSTFIIDTNPGPESVVFEIYPNTYLLHCVWHIGRNLEKQLFKKLVAEVWEVQSIENKPSVGQHRWYKDEMMNVSINDKLFVREKLQENSNSTLNISNISLFSTVAESWNIIFIELSEQTAAKVIGQKQSIKETLLGLACKCVELVDYNNPRDSDTLMKMFKE</sequence>
<evidence type="ECO:0000313" key="1">
    <source>
        <dbReference type="EMBL" id="CAG8759927.1"/>
    </source>
</evidence>